<dbReference type="SUPFAM" id="SSF57863">
    <property type="entry name" value="ArfGap/RecO-like zinc finger"/>
    <property type="match status" value="1"/>
</dbReference>
<protein>
    <recommendedName>
        <fullName evidence="2 7">DNA repair protein RecO</fullName>
    </recommendedName>
    <alternativeName>
        <fullName evidence="6 7">Recombination protein O</fullName>
    </alternativeName>
</protein>
<dbReference type="GO" id="GO:0043590">
    <property type="term" value="C:bacterial nucleoid"/>
    <property type="evidence" value="ECO:0007669"/>
    <property type="project" value="TreeGrafter"/>
</dbReference>
<dbReference type="Proteomes" id="UP000183952">
    <property type="component" value="Unassembled WGS sequence"/>
</dbReference>
<feature type="domain" description="DNA replication/recombination mediator RecO N-terminal" evidence="8">
    <location>
        <begin position="1"/>
        <end position="66"/>
    </location>
</feature>
<evidence type="ECO:0000256" key="2">
    <source>
        <dbReference type="ARBA" id="ARBA00021310"/>
    </source>
</evidence>
<dbReference type="EMBL" id="FRAD01000003">
    <property type="protein sequence ID" value="SHJ45378.1"/>
    <property type="molecule type" value="Genomic_DNA"/>
</dbReference>
<dbReference type="STRING" id="1121331.SAMN02745248_00171"/>
<keyword evidence="10" id="KW-1185">Reference proteome</keyword>
<evidence type="ECO:0000259" key="8">
    <source>
        <dbReference type="Pfam" id="PF11967"/>
    </source>
</evidence>
<evidence type="ECO:0000313" key="10">
    <source>
        <dbReference type="Proteomes" id="UP000183952"/>
    </source>
</evidence>
<dbReference type="Gene3D" id="2.40.50.140">
    <property type="entry name" value="Nucleic acid-binding proteins"/>
    <property type="match status" value="1"/>
</dbReference>
<evidence type="ECO:0000256" key="3">
    <source>
        <dbReference type="ARBA" id="ARBA00022763"/>
    </source>
</evidence>
<dbReference type="AlphaFoldDB" id="A0A1M6JFA5"/>
<dbReference type="InterPro" id="IPR012340">
    <property type="entry name" value="NA-bd_OB-fold"/>
</dbReference>
<dbReference type="GO" id="GO:0006302">
    <property type="term" value="P:double-strand break repair"/>
    <property type="evidence" value="ECO:0007669"/>
    <property type="project" value="TreeGrafter"/>
</dbReference>
<organism evidence="9 10">
    <name type="scientific">Hathewaya proteolytica DSM 3090</name>
    <dbReference type="NCBI Taxonomy" id="1121331"/>
    <lineage>
        <taxon>Bacteria</taxon>
        <taxon>Bacillati</taxon>
        <taxon>Bacillota</taxon>
        <taxon>Clostridia</taxon>
        <taxon>Eubacteriales</taxon>
        <taxon>Clostridiaceae</taxon>
        <taxon>Hathewaya</taxon>
    </lineage>
</organism>
<dbReference type="HAMAP" id="MF_00201">
    <property type="entry name" value="RecO"/>
    <property type="match status" value="1"/>
</dbReference>
<reference evidence="9 10" key="1">
    <citation type="submission" date="2016-11" db="EMBL/GenBank/DDBJ databases">
        <authorList>
            <person name="Jaros S."/>
            <person name="Januszkiewicz K."/>
            <person name="Wedrychowicz H."/>
        </authorList>
    </citation>
    <scope>NUCLEOTIDE SEQUENCE [LARGE SCALE GENOMIC DNA]</scope>
    <source>
        <strain evidence="9 10">DSM 3090</strain>
    </source>
</reference>
<proteinExistence type="inferred from homology"/>
<dbReference type="NCBIfam" id="TIGR00613">
    <property type="entry name" value="reco"/>
    <property type="match status" value="1"/>
</dbReference>
<dbReference type="SUPFAM" id="SSF50249">
    <property type="entry name" value="Nucleic acid-binding proteins"/>
    <property type="match status" value="1"/>
</dbReference>
<comment type="similarity">
    <text evidence="1 7">Belongs to the RecO family.</text>
</comment>
<keyword evidence="3 7" id="KW-0227">DNA damage</keyword>
<dbReference type="Gene3D" id="1.20.1440.120">
    <property type="entry name" value="Recombination protein O, C-terminal domain"/>
    <property type="match status" value="1"/>
</dbReference>
<evidence type="ECO:0000256" key="5">
    <source>
        <dbReference type="ARBA" id="ARBA00023204"/>
    </source>
</evidence>
<keyword evidence="5 7" id="KW-0234">DNA repair</keyword>
<name>A0A1M6JFA5_9CLOT</name>
<dbReference type="PANTHER" id="PTHR33991:SF1">
    <property type="entry name" value="DNA REPAIR PROTEIN RECO"/>
    <property type="match status" value="1"/>
</dbReference>
<dbReference type="InterPro" id="IPR003717">
    <property type="entry name" value="RecO"/>
</dbReference>
<gene>
    <name evidence="7" type="primary">recO</name>
    <name evidence="9" type="ORF">SAMN02745248_00171</name>
</gene>
<evidence type="ECO:0000256" key="1">
    <source>
        <dbReference type="ARBA" id="ARBA00007452"/>
    </source>
</evidence>
<comment type="function">
    <text evidence="7">Involved in DNA repair and RecF pathway recombination.</text>
</comment>
<evidence type="ECO:0000313" key="9">
    <source>
        <dbReference type="EMBL" id="SHJ45378.1"/>
    </source>
</evidence>
<dbReference type="InterPro" id="IPR037278">
    <property type="entry name" value="ARFGAP/RecO"/>
</dbReference>
<evidence type="ECO:0000256" key="6">
    <source>
        <dbReference type="ARBA" id="ARBA00033409"/>
    </source>
</evidence>
<keyword evidence="4 7" id="KW-0233">DNA recombination</keyword>
<dbReference type="GO" id="GO:0006310">
    <property type="term" value="P:DNA recombination"/>
    <property type="evidence" value="ECO:0007669"/>
    <property type="project" value="UniProtKB-UniRule"/>
</dbReference>
<dbReference type="PANTHER" id="PTHR33991">
    <property type="entry name" value="DNA REPAIR PROTEIN RECO"/>
    <property type="match status" value="1"/>
</dbReference>
<evidence type="ECO:0000256" key="7">
    <source>
        <dbReference type="HAMAP-Rule" id="MF_00201"/>
    </source>
</evidence>
<accession>A0A1M6JFA5</accession>
<evidence type="ECO:0000256" key="4">
    <source>
        <dbReference type="ARBA" id="ARBA00023172"/>
    </source>
</evidence>
<dbReference type="InterPro" id="IPR042242">
    <property type="entry name" value="RecO_C"/>
</dbReference>
<dbReference type="Pfam" id="PF11967">
    <property type="entry name" value="RecO_N"/>
    <property type="match status" value="1"/>
</dbReference>
<sequence>MDYREYDKLVTLYTEKLGKINAIAKGAKRKNSKFTSTTSSFCYGEYVLYKGKGMYLLNEASTINSFQDFLNALSTIAYGSYLNELIDIGVVEGEPEYGLFKDLVTSYYFISNNAVDKDLLMRAFEIKFLSYIGYGLNFGSCVSCGKEIKTSNFLDLNSNGFLCSNCTSSWSVKISNSAYNIMRYIVGTELKNIYKLNVNEESKAQLHKLMKEMVRHCIGKNPKSLDILKI</sequence>
<dbReference type="Pfam" id="PF02565">
    <property type="entry name" value="RecO_C"/>
    <property type="match status" value="1"/>
</dbReference>
<dbReference type="InterPro" id="IPR022572">
    <property type="entry name" value="DNA_rep/recomb_RecO_N"/>
</dbReference>